<accession>A0A1U7FN96</accession>
<sequence>MSRTLRSKTEVTSIWADKKTPPMEYMSLSRAARLLGCEPDDFWHWKEIGVINISVRAIGGAFFGWAKPKRPSEKEKVINDLNNAEKAEIFKIAQTLGIDMSWAHPTPRKRSKPDGSIEIQGMTYGGIWSISTPPGFSGIKKGVKKEYRLYAHKKGKKADYTIFLVGDEQHEITNESAYILRDDIERLYASIETGEFPLAPSFFEDEINLQNEDKAQPAAMPSTLGGFIKGLIHLVPDLGPEVINMNSNKRKEVIRRVFEDAAKKNGFDYKAPSAQTIDKYLEI</sequence>
<protein>
    <submittedName>
        <fullName evidence="1">Uncharacterized protein</fullName>
    </submittedName>
</protein>
<gene>
    <name evidence="1" type="ORF">JR37_08875</name>
</gene>
<name>A0A1U7FN96_SALET</name>
<reference evidence="1" key="1">
    <citation type="submission" date="2018-07" db="EMBL/GenBank/DDBJ databases">
        <authorList>
            <consortium name="GenomeTrakr network: Whole genome sequencing for foodborne pathogen traceback"/>
        </authorList>
    </citation>
    <scope>NUCLEOTIDE SEQUENCE</scope>
    <source>
        <strain evidence="1">WAPHL_SAL-A00449</strain>
    </source>
</reference>
<comment type="caution">
    <text evidence="1">The sequence shown here is derived from an EMBL/GenBank/DDBJ whole genome shotgun (WGS) entry which is preliminary data.</text>
</comment>
<proteinExistence type="predicted"/>
<dbReference type="AlphaFoldDB" id="A0A1U7FN96"/>
<evidence type="ECO:0000313" key="1">
    <source>
        <dbReference type="EMBL" id="ECC2887865.1"/>
    </source>
</evidence>
<organism evidence="1">
    <name type="scientific">Salmonella enterica I</name>
    <dbReference type="NCBI Taxonomy" id="59201"/>
    <lineage>
        <taxon>Bacteria</taxon>
        <taxon>Pseudomonadati</taxon>
        <taxon>Pseudomonadota</taxon>
        <taxon>Gammaproteobacteria</taxon>
        <taxon>Enterobacterales</taxon>
        <taxon>Enterobacteriaceae</taxon>
        <taxon>Salmonella</taxon>
    </lineage>
</organism>
<dbReference type="RefSeq" id="WP_001651007.1">
    <property type="nucleotide sequence ID" value="NZ_CP037892.1"/>
</dbReference>
<dbReference type="EMBL" id="AAIBAZ010000003">
    <property type="protein sequence ID" value="ECC2887865.1"/>
    <property type="molecule type" value="Genomic_DNA"/>
</dbReference>